<reference evidence="1 2" key="1">
    <citation type="submission" date="2020-08" db="EMBL/GenBank/DDBJ databases">
        <title>Description of novel Flavobacterium F-380 isolate.</title>
        <authorList>
            <person name="Saticioglu I.B."/>
            <person name="Duman M."/>
            <person name="Altun S."/>
        </authorList>
    </citation>
    <scope>NUCLEOTIDE SEQUENCE [LARGE SCALE GENOMIC DNA]</scope>
    <source>
        <strain evidence="1 2">F-380</strain>
    </source>
</reference>
<organism evidence="1 2">
    <name type="scientific">Flavobacterium kayseriense</name>
    <dbReference type="NCBI Taxonomy" id="2764714"/>
    <lineage>
        <taxon>Bacteria</taxon>
        <taxon>Pseudomonadati</taxon>
        <taxon>Bacteroidota</taxon>
        <taxon>Flavobacteriia</taxon>
        <taxon>Flavobacteriales</taxon>
        <taxon>Flavobacteriaceae</taxon>
        <taxon>Flavobacterium</taxon>
    </lineage>
</organism>
<sequence length="117" mass="12524">MLSACGSTAKFPTSTVTPAAEIVAKTSTDKNNNTTIEVTAKNLASAERLDPPKSSYVVWITTEDNGTKNIGLLYSKNGQKAVLKTSTPFKVKEIYITAEDSGNISYPSGIEISRTSF</sequence>
<dbReference type="Proteomes" id="UP000629963">
    <property type="component" value="Unassembled WGS sequence"/>
</dbReference>
<proteinExistence type="predicted"/>
<name>A0ABR7J9W0_9FLAO</name>
<dbReference type="EMBL" id="JACRUJ010000004">
    <property type="protein sequence ID" value="MBC5842340.1"/>
    <property type="molecule type" value="Genomic_DNA"/>
</dbReference>
<evidence type="ECO:0000313" key="2">
    <source>
        <dbReference type="Proteomes" id="UP000629963"/>
    </source>
</evidence>
<evidence type="ECO:0008006" key="3">
    <source>
        <dbReference type="Google" id="ProtNLM"/>
    </source>
</evidence>
<keyword evidence="2" id="KW-1185">Reference proteome</keyword>
<accession>A0ABR7J9W0</accession>
<evidence type="ECO:0000313" key="1">
    <source>
        <dbReference type="EMBL" id="MBC5842340.1"/>
    </source>
</evidence>
<comment type="caution">
    <text evidence="1">The sequence shown here is derived from an EMBL/GenBank/DDBJ whole genome shotgun (WGS) entry which is preliminary data.</text>
</comment>
<gene>
    <name evidence="1" type="ORF">H8R23_13065</name>
</gene>
<protein>
    <recommendedName>
        <fullName evidence="3">Lipoprotein</fullName>
    </recommendedName>
</protein>